<evidence type="ECO:0000256" key="6">
    <source>
        <dbReference type="ARBA" id="ARBA00022723"/>
    </source>
</evidence>
<dbReference type="PRINTS" id="PR00463">
    <property type="entry name" value="EP450I"/>
</dbReference>
<comment type="cofactor">
    <cofactor evidence="1 13">
        <name>heme</name>
        <dbReference type="ChEBI" id="CHEBI:30413"/>
    </cofactor>
</comment>
<evidence type="ECO:0000256" key="12">
    <source>
        <dbReference type="ARBA" id="ARBA00023136"/>
    </source>
</evidence>
<dbReference type="InterPro" id="IPR002401">
    <property type="entry name" value="Cyt_P450_E_grp-I"/>
</dbReference>
<dbReference type="VEuPathDB" id="VectorBase:SCAU010374"/>
<dbReference type="CDD" id="cd11056">
    <property type="entry name" value="CYP6-like"/>
    <property type="match status" value="1"/>
</dbReference>
<dbReference type="Pfam" id="PF00067">
    <property type="entry name" value="p450"/>
    <property type="match status" value="1"/>
</dbReference>
<dbReference type="Gene3D" id="1.10.630.10">
    <property type="entry name" value="Cytochrome P450"/>
    <property type="match status" value="1"/>
</dbReference>
<dbReference type="STRING" id="35570.A0A1I8PRA6"/>
<dbReference type="InterPro" id="IPR017972">
    <property type="entry name" value="Cyt_P450_CS"/>
</dbReference>
<evidence type="ECO:0008006" key="17">
    <source>
        <dbReference type="Google" id="ProtNLM"/>
    </source>
</evidence>
<evidence type="ECO:0000256" key="11">
    <source>
        <dbReference type="ARBA" id="ARBA00023033"/>
    </source>
</evidence>
<keyword evidence="10 13" id="KW-0408">Iron</keyword>
<keyword evidence="6 13" id="KW-0479">Metal-binding</keyword>
<dbReference type="GO" id="GO:0016705">
    <property type="term" value="F:oxidoreductase activity, acting on paired donors, with incorporation or reduction of molecular oxygen"/>
    <property type="evidence" value="ECO:0007669"/>
    <property type="project" value="InterPro"/>
</dbReference>
<keyword evidence="12" id="KW-0472">Membrane</keyword>
<dbReference type="Proteomes" id="UP000095300">
    <property type="component" value="Unassembled WGS sequence"/>
</dbReference>
<dbReference type="SUPFAM" id="SSF48264">
    <property type="entry name" value="Cytochrome P450"/>
    <property type="match status" value="1"/>
</dbReference>
<organism evidence="15 16">
    <name type="scientific">Stomoxys calcitrans</name>
    <name type="common">Stable fly</name>
    <name type="synonym">Conops calcitrans</name>
    <dbReference type="NCBI Taxonomy" id="35570"/>
    <lineage>
        <taxon>Eukaryota</taxon>
        <taxon>Metazoa</taxon>
        <taxon>Ecdysozoa</taxon>
        <taxon>Arthropoda</taxon>
        <taxon>Hexapoda</taxon>
        <taxon>Insecta</taxon>
        <taxon>Pterygota</taxon>
        <taxon>Neoptera</taxon>
        <taxon>Endopterygota</taxon>
        <taxon>Diptera</taxon>
        <taxon>Brachycera</taxon>
        <taxon>Muscomorpha</taxon>
        <taxon>Muscoidea</taxon>
        <taxon>Muscidae</taxon>
        <taxon>Stomoxys</taxon>
    </lineage>
</organism>
<dbReference type="EnsemblMetazoa" id="SCAU010374-RA">
    <property type="protein sequence ID" value="SCAU010374-PA"/>
    <property type="gene ID" value="SCAU010374"/>
</dbReference>
<evidence type="ECO:0000256" key="10">
    <source>
        <dbReference type="ARBA" id="ARBA00023004"/>
    </source>
</evidence>
<evidence type="ECO:0000256" key="7">
    <source>
        <dbReference type="ARBA" id="ARBA00022824"/>
    </source>
</evidence>
<dbReference type="PROSITE" id="PS00086">
    <property type="entry name" value="CYTOCHROME_P450"/>
    <property type="match status" value="1"/>
</dbReference>
<keyword evidence="9 14" id="KW-0560">Oxidoreductase</keyword>
<keyword evidence="5 13" id="KW-0349">Heme</keyword>
<dbReference type="AlphaFoldDB" id="A0A1I8PRA6"/>
<feature type="binding site" description="axial binding residue" evidence="13">
    <location>
        <position position="462"/>
    </location>
    <ligand>
        <name>heme</name>
        <dbReference type="ChEBI" id="CHEBI:30413"/>
    </ligand>
    <ligandPart>
        <name>Fe</name>
        <dbReference type="ChEBI" id="CHEBI:18248"/>
    </ligandPart>
</feature>
<evidence type="ECO:0000313" key="16">
    <source>
        <dbReference type="Proteomes" id="UP000095300"/>
    </source>
</evidence>
<evidence type="ECO:0000256" key="13">
    <source>
        <dbReference type="PIRSR" id="PIRSR602401-1"/>
    </source>
</evidence>
<keyword evidence="8" id="KW-0492">Microsome</keyword>
<dbReference type="GO" id="GO:0005506">
    <property type="term" value="F:iron ion binding"/>
    <property type="evidence" value="ECO:0007669"/>
    <property type="project" value="InterPro"/>
</dbReference>
<reference evidence="15" key="1">
    <citation type="submission" date="2020-05" db="UniProtKB">
        <authorList>
            <consortium name="EnsemblMetazoa"/>
        </authorList>
    </citation>
    <scope>IDENTIFICATION</scope>
    <source>
        <strain evidence="15">USDA</strain>
    </source>
</reference>
<evidence type="ECO:0000256" key="1">
    <source>
        <dbReference type="ARBA" id="ARBA00001971"/>
    </source>
</evidence>
<accession>A0A1I8PRA6</accession>
<name>A0A1I8PRA6_STOCA</name>
<evidence type="ECO:0000313" key="15">
    <source>
        <dbReference type="EnsemblMetazoa" id="SCAU010374-PA"/>
    </source>
</evidence>
<dbReference type="InterPro" id="IPR050476">
    <property type="entry name" value="Insect_CytP450_Detox"/>
</dbReference>
<evidence type="ECO:0000256" key="2">
    <source>
        <dbReference type="ARBA" id="ARBA00004174"/>
    </source>
</evidence>
<gene>
    <name evidence="15" type="primary">106095222</name>
</gene>
<dbReference type="PANTHER" id="PTHR24292:SF93">
    <property type="entry name" value="CYTOCHROME P450 310A1-RELATED"/>
    <property type="match status" value="1"/>
</dbReference>
<sequence>MFSILILLLGITSFYLLIKRHYSKWQRLGFPTDEPLIPFGSLVQIFRKEKHFGLIMAELYEKFQEKVVGCYLFTKPALLVRDAELARKVLTTDFASFHDRGVHVDEKYDPLTANLFNLEGQKWHTLRNKLSPSFSSGKLKGMFETIDEVGNKLINYIAKEVDDGKIHNLEIKSLMTTYAVDIIGSVIFGLDIDSFTKPNNEFRILSINLHGNQKSVLLLRFRRLMAFIYPPLAGLLARLGIKDSVTYGLRDIIARTIEFRESHGVVRKDLLQLLIQLRNTGKITDDNDSNWHRIESTAENLKAMSIDMIAANAFLFYIAGSETTASTTSLTLYEMAMYPEILAKAQKEVDDILKKHGLNADGCLTYEAIQDMKYLDLCVKETTRKYPALPFLNRKCTQEYQVPDSNLTISKGTGIIISLLAMHRDPQYFPNPMDYKPERYADDSKDYDPVAYMPFGEGPRHCIAQRMGILNSKAALVKMLANFNIETMPRKEVEFMFHTAPVLVPKDGLHITLSKRR</sequence>
<evidence type="ECO:0000256" key="8">
    <source>
        <dbReference type="ARBA" id="ARBA00022848"/>
    </source>
</evidence>
<keyword evidence="16" id="KW-1185">Reference proteome</keyword>
<dbReference type="GO" id="GO:0020037">
    <property type="term" value="F:heme binding"/>
    <property type="evidence" value="ECO:0007669"/>
    <property type="project" value="InterPro"/>
</dbReference>
<dbReference type="PANTHER" id="PTHR24292">
    <property type="entry name" value="CYTOCHROME P450"/>
    <property type="match status" value="1"/>
</dbReference>
<comment type="subcellular location">
    <subcellularLocation>
        <location evidence="3">Endoplasmic reticulum membrane</location>
        <topology evidence="3">Peripheral membrane protein</topology>
    </subcellularLocation>
    <subcellularLocation>
        <location evidence="2">Microsome membrane</location>
        <topology evidence="2">Peripheral membrane protein</topology>
    </subcellularLocation>
</comment>
<keyword evidence="7" id="KW-0256">Endoplasmic reticulum</keyword>
<dbReference type="GO" id="GO:0004497">
    <property type="term" value="F:monooxygenase activity"/>
    <property type="evidence" value="ECO:0007669"/>
    <property type="project" value="UniProtKB-KW"/>
</dbReference>
<dbReference type="FunFam" id="1.10.630.10:FF:000042">
    <property type="entry name" value="Cytochrome P450"/>
    <property type="match status" value="1"/>
</dbReference>
<keyword evidence="11 14" id="KW-0503">Monooxygenase</keyword>
<evidence type="ECO:0000256" key="14">
    <source>
        <dbReference type="RuleBase" id="RU000461"/>
    </source>
</evidence>
<dbReference type="GO" id="GO:0005789">
    <property type="term" value="C:endoplasmic reticulum membrane"/>
    <property type="evidence" value="ECO:0007669"/>
    <property type="project" value="UniProtKB-SubCell"/>
</dbReference>
<dbReference type="PRINTS" id="PR00385">
    <property type="entry name" value="P450"/>
</dbReference>
<proteinExistence type="inferred from homology"/>
<dbReference type="OrthoDB" id="2789670at2759"/>
<evidence type="ECO:0000256" key="9">
    <source>
        <dbReference type="ARBA" id="ARBA00023002"/>
    </source>
</evidence>
<dbReference type="InterPro" id="IPR001128">
    <property type="entry name" value="Cyt_P450"/>
</dbReference>
<evidence type="ECO:0000256" key="4">
    <source>
        <dbReference type="ARBA" id="ARBA00010617"/>
    </source>
</evidence>
<dbReference type="InterPro" id="IPR036396">
    <property type="entry name" value="Cyt_P450_sf"/>
</dbReference>
<protein>
    <recommendedName>
        <fullName evidence="17">Cytochrome P450</fullName>
    </recommendedName>
</protein>
<evidence type="ECO:0000256" key="3">
    <source>
        <dbReference type="ARBA" id="ARBA00004406"/>
    </source>
</evidence>
<comment type="similarity">
    <text evidence="4 14">Belongs to the cytochrome P450 family.</text>
</comment>
<evidence type="ECO:0000256" key="5">
    <source>
        <dbReference type="ARBA" id="ARBA00022617"/>
    </source>
</evidence>